<dbReference type="SUPFAM" id="SSF53633">
    <property type="entry name" value="Carbamate kinase-like"/>
    <property type="match status" value="1"/>
</dbReference>
<dbReference type="UniPathway" id="UPA00051">
    <property type="reaction ID" value="UER00462"/>
</dbReference>
<dbReference type="EMBL" id="CP010777">
    <property type="protein sequence ID" value="AKQ46271.1"/>
    <property type="molecule type" value="Genomic_DNA"/>
</dbReference>
<dbReference type="Gene3D" id="1.20.120.1320">
    <property type="entry name" value="Aspartokinase, catalytic domain"/>
    <property type="match status" value="1"/>
</dbReference>
<dbReference type="GO" id="GO:0005829">
    <property type="term" value="C:cytosol"/>
    <property type="evidence" value="ECO:0007669"/>
    <property type="project" value="TreeGrafter"/>
</dbReference>
<evidence type="ECO:0000313" key="11">
    <source>
        <dbReference type="Proteomes" id="UP000036458"/>
    </source>
</evidence>
<dbReference type="EC" id="2.7.2.4" evidence="7"/>
<dbReference type="InterPro" id="IPR001048">
    <property type="entry name" value="Asp/Glu/Uridylate_kinase"/>
</dbReference>
<evidence type="ECO:0000256" key="8">
    <source>
        <dbReference type="RuleBase" id="RU004249"/>
    </source>
</evidence>
<evidence type="ECO:0000256" key="3">
    <source>
        <dbReference type="ARBA" id="ARBA00022679"/>
    </source>
</evidence>
<keyword evidence="4" id="KW-0547">Nucleotide-binding</keyword>
<dbReference type="CDD" id="cd04243">
    <property type="entry name" value="AAK_AK-HSDH-like"/>
    <property type="match status" value="1"/>
</dbReference>
<evidence type="ECO:0000313" key="10">
    <source>
        <dbReference type="EMBL" id="AKQ46271.1"/>
    </source>
</evidence>
<protein>
    <recommendedName>
        <fullName evidence="7">Aspartokinase</fullName>
        <ecNumber evidence="7">2.7.2.4</ecNumber>
    </recommendedName>
</protein>
<dbReference type="KEGG" id="ruf:TH63_12610"/>
<dbReference type="STRING" id="1379910.TH63_12610"/>
<comment type="similarity">
    <text evidence="2 7">Belongs to the aspartokinase family.</text>
</comment>
<dbReference type="GO" id="GO:0004072">
    <property type="term" value="F:aspartate kinase activity"/>
    <property type="evidence" value="ECO:0007669"/>
    <property type="project" value="UniProtKB-EC"/>
</dbReference>
<dbReference type="PATRIC" id="fig|1379910.4.peg.2734"/>
<dbReference type="InterPro" id="IPR001341">
    <property type="entry name" value="Asp_kinase"/>
</dbReference>
<keyword evidence="11" id="KW-1185">Reference proteome</keyword>
<evidence type="ECO:0000256" key="5">
    <source>
        <dbReference type="ARBA" id="ARBA00022777"/>
    </source>
</evidence>
<dbReference type="PANTHER" id="PTHR21499">
    <property type="entry name" value="ASPARTATE KINASE"/>
    <property type="match status" value="1"/>
</dbReference>
<keyword evidence="3 7" id="KW-0808">Transferase</keyword>
<gene>
    <name evidence="10" type="ORF">TH63_12610</name>
</gene>
<comment type="pathway">
    <text evidence="8">Amino-acid biosynthesis; L-threonine biosynthesis; L-threonine from L-aspartate: step 1/5.</text>
</comment>
<dbReference type="Proteomes" id="UP000036458">
    <property type="component" value="Chromosome"/>
</dbReference>
<keyword evidence="8" id="KW-0028">Amino-acid biosynthesis</keyword>
<dbReference type="UniPathway" id="UPA00034">
    <property type="reaction ID" value="UER00015"/>
</dbReference>
<sequence length="425" mass="48463">MIVYKFGGASVKDAAAFRNLFQILRGLPKNANPLVVVSAMGKTTNALEMCFGQAFKGESYAAAVQETRQYHDQILRELFPDPNHHVYEAVSSQFAQLEKTLHQTQPREFDRQYDQVISIGELLSSLILHHYLCQQGYQNQWLDARDYLRTDDTWREARLDWAWTEREIASKLPPILEKMAAVTQGFIGRTANGQTTTLGREGSDFSAAIFAYCLQAPALTIWKDVPGLLNADPKLFKDTIRYDEIAYQEAIEMAYYGASVIHPKTVQPLAKRGIPLYIKSFLHPEEPGTVIHNCQHDRIAPAYILKQNQCLLSFHTKDLGFITEQQLGTIFQAMGRYRLKINMMQNSAISFSACVDFDQARIDGLKADLATEFNILYNQPLWLYTIKNYDEPSLEKLTAGKEILLEQRSRLTFQFVCRPPESKKS</sequence>
<comment type="pathway">
    <text evidence="1 8">Amino-acid biosynthesis; L-lysine biosynthesis via DAP pathway; (S)-tetrahydrodipicolinate from L-aspartate: step 1/4.</text>
</comment>
<feature type="domain" description="Aspartate/glutamate/uridylate kinase" evidence="9">
    <location>
        <begin position="1"/>
        <end position="280"/>
    </location>
</feature>
<evidence type="ECO:0000259" key="9">
    <source>
        <dbReference type="Pfam" id="PF00696"/>
    </source>
</evidence>
<dbReference type="OrthoDB" id="9799110at2"/>
<evidence type="ECO:0000256" key="6">
    <source>
        <dbReference type="ARBA" id="ARBA00022840"/>
    </source>
</evidence>
<organism evidence="10 11">
    <name type="scientific">Rufibacter radiotolerans</name>
    <dbReference type="NCBI Taxonomy" id="1379910"/>
    <lineage>
        <taxon>Bacteria</taxon>
        <taxon>Pseudomonadati</taxon>
        <taxon>Bacteroidota</taxon>
        <taxon>Cytophagia</taxon>
        <taxon>Cytophagales</taxon>
        <taxon>Hymenobacteraceae</taxon>
        <taxon>Rufibacter</taxon>
    </lineage>
</organism>
<name>A0A0H4W761_9BACT</name>
<evidence type="ECO:0000256" key="1">
    <source>
        <dbReference type="ARBA" id="ARBA00004766"/>
    </source>
</evidence>
<dbReference type="AlphaFoldDB" id="A0A0H4W761"/>
<dbReference type="InterPro" id="IPR042199">
    <property type="entry name" value="AsparK_Bifunc_asparK/hSer_DH"/>
</dbReference>
<dbReference type="GO" id="GO:0009090">
    <property type="term" value="P:homoserine biosynthetic process"/>
    <property type="evidence" value="ECO:0007669"/>
    <property type="project" value="TreeGrafter"/>
</dbReference>
<dbReference type="RefSeq" id="WP_048921241.1">
    <property type="nucleotide sequence ID" value="NZ_CP010777.1"/>
</dbReference>
<dbReference type="PANTHER" id="PTHR21499:SF59">
    <property type="entry name" value="ASPARTOKINASE"/>
    <property type="match status" value="1"/>
</dbReference>
<dbReference type="UniPathway" id="UPA00050">
    <property type="reaction ID" value="UER00461"/>
</dbReference>
<dbReference type="NCBIfam" id="TIGR00657">
    <property type="entry name" value="asp_kinases"/>
    <property type="match status" value="1"/>
</dbReference>
<evidence type="ECO:0000256" key="7">
    <source>
        <dbReference type="RuleBase" id="RU003448"/>
    </source>
</evidence>
<dbReference type="Gene3D" id="3.40.1160.10">
    <property type="entry name" value="Acetylglutamate kinase-like"/>
    <property type="match status" value="1"/>
</dbReference>
<dbReference type="GO" id="GO:0009088">
    <property type="term" value="P:threonine biosynthetic process"/>
    <property type="evidence" value="ECO:0007669"/>
    <property type="project" value="UniProtKB-UniPathway"/>
</dbReference>
<dbReference type="GO" id="GO:0005524">
    <property type="term" value="F:ATP binding"/>
    <property type="evidence" value="ECO:0007669"/>
    <property type="project" value="UniProtKB-KW"/>
</dbReference>
<dbReference type="Pfam" id="PF00696">
    <property type="entry name" value="AA_kinase"/>
    <property type="match status" value="1"/>
</dbReference>
<reference evidence="10 11" key="1">
    <citation type="submission" date="2015-01" db="EMBL/GenBank/DDBJ databases">
        <title>Rufibacter sp./DG31D/ whole genome sequencing.</title>
        <authorList>
            <person name="Kim M.K."/>
            <person name="Srinivasan S."/>
            <person name="Lee J.-J."/>
        </authorList>
    </citation>
    <scope>NUCLEOTIDE SEQUENCE [LARGE SCALE GENOMIC DNA]</scope>
    <source>
        <strain evidence="10 11">DG31D</strain>
    </source>
</reference>
<accession>A0A0H4W761</accession>
<comment type="pathway">
    <text evidence="8">Amino-acid biosynthesis; L-methionine biosynthesis via de novo pathway; L-homoserine from L-aspartate: step 1/3.</text>
</comment>
<keyword evidence="6" id="KW-0067">ATP-binding</keyword>
<comment type="catalytic activity">
    <reaction evidence="7">
        <text>L-aspartate + ATP = 4-phospho-L-aspartate + ADP</text>
        <dbReference type="Rhea" id="RHEA:23776"/>
        <dbReference type="ChEBI" id="CHEBI:29991"/>
        <dbReference type="ChEBI" id="CHEBI:30616"/>
        <dbReference type="ChEBI" id="CHEBI:57535"/>
        <dbReference type="ChEBI" id="CHEBI:456216"/>
        <dbReference type="EC" id="2.7.2.4"/>
    </reaction>
</comment>
<keyword evidence="5 7" id="KW-0418">Kinase</keyword>
<evidence type="ECO:0000256" key="2">
    <source>
        <dbReference type="ARBA" id="ARBA00010122"/>
    </source>
</evidence>
<dbReference type="GO" id="GO:0009089">
    <property type="term" value="P:lysine biosynthetic process via diaminopimelate"/>
    <property type="evidence" value="ECO:0007669"/>
    <property type="project" value="UniProtKB-UniPathway"/>
</dbReference>
<evidence type="ECO:0000256" key="4">
    <source>
        <dbReference type="ARBA" id="ARBA00022741"/>
    </source>
</evidence>
<dbReference type="InterPro" id="IPR036393">
    <property type="entry name" value="AceGlu_kinase-like_sf"/>
</dbReference>
<proteinExistence type="inferred from homology"/>